<name>A0ABS0LNU2_9LACT</name>
<reference evidence="1 2" key="1">
    <citation type="submission" date="2020-07" db="EMBL/GenBank/DDBJ databases">
        <title>Facklamia lactis sp. nov., isolated from raw milk.</title>
        <authorList>
            <person name="Doll E.V."/>
            <person name="Huptas C."/>
            <person name="Staib L."/>
            <person name="Wenning M."/>
            <person name="Scherer S."/>
        </authorList>
    </citation>
    <scope>NUCLEOTIDE SEQUENCE [LARGE SCALE GENOMIC DNA]</scope>
    <source>
        <strain evidence="1 2">DSM 111018</strain>
    </source>
</reference>
<dbReference type="Proteomes" id="UP000721415">
    <property type="component" value="Unassembled WGS sequence"/>
</dbReference>
<gene>
    <name evidence="1" type="ORF">HZY91_02835</name>
</gene>
<keyword evidence="2" id="KW-1185">Reference proteome</keyword>
<proteinExistence type="predicted"/>
<protein>
    <submittedName>
        <fullName evidence="1">Sirohydrochlorin cobaltochelatase</fullName>
    </submittedName>
</protein>
<sequence length="264" mass="30037">MKKAIIVTSFGTTHQDTREKTINALCADIQQTYPEYEMRQVFTSKIVRQRILENEGKTINNLGDELERLVSEGYQEIVVQSTHIIPGSEFHKIYMFMKRIKKENVKIKVGKPLLTSLQDYEKVVEYLTSTFTPESANEITLFMAHGTEHASFTSYVTLAYMLSGSSIYMACVEGYPSLSTLLPQLKAAKVEKINLRPFMLVAGDHAKNDMASDEGDSWKTQLIQAGFEVETYVQGLGELKPVRAIYLEHLKEAIQTERRCKHAR</sequence>
<dbReference type="SUPFAM" id="SSF53800">
    <property type="entry name" value="Chelatase"/>
    <property type="match status" value="1"/>
</dbReference>
<dbReference type="PIRSF" id="PIRSF033579">
    <property type="entry name" value="Anaer_Co_chel"/>
    <property type="match status" value="1"/>
</dbReference>
<dbReference type="Gene3D" id="3.40.50.1400">
    <property type="match status" value="2"/>
</dbReference>
<comment type="caution">
    <text evidence="1">The sequence shown here is derived from an EMBL/GenBank/DDBJ whole genome shotgun (WGS) entry which is preliminary data.</text>
</comment>
<evidence type="ECO:0000313" key="1">
    <source>
        <dbReference type="EMBL" id="MBG9985826.1"/>
    </source>
</evidence>
<dbReference type="Pfam" id="PF06180">
    <property type="entry name" value="CbiK"/>
    <property type="match status" value="1"/>
</dbReference>
<dbReference type="EMBL" id="JACBXQ010000001">
    <property type="protein sequence ID" value="MBG9985826.1"/>
    <property type="molecule type" value="Genomic_DNA"/>
</dbReference>
<dbReference type="CDD" id="cd03413">
    <property type="entry name" value="CbiK_C"/>
    <property type="match status" value="1"/>
</dbReference>
<dbReference type="InterPro" id="IPR010388">
    <property type="entry name" value="Anaerobic_Co-chelatase"/>
</dbReference>
<dbReference type="RefSeq" id="WP_197114486.1">
    <property type="nucleotide sequence ID" value="NZ_JACBXQ010000001.1"/>
</dbReference>
<organism evidence="1 2">
    <name type="scientific">Facklamia lactis</name>
    <dbReference type="NCBI Taxonomy" id="2749967"/>
    <lineage>
        <taxon>Bacteria</taxon>
        <taxon>Bacillati</taxon>
        <taxon>Bacillota</taxon>
        <taxon>Bacilli</taxon>
        <taxon>Lactobacillales</taxon>
        <taxon>Aerococcaceae</taxon>
        <taxon>Facklamia</taxon>
    </lineage>
</organism>
<evidence type="ECO:0000313" key="2">
    <source>
        <dbReference type="Proteomes" id="UP000721415"/>
    </source>
</evidence>
<accession>A0ABS0LNU2</accession>